<reference evidence="1 2" key="1">
    <citation type="submission" date="2019-10" db="EMBL/GenBank/DDBJ databases">
        <title>Alkaliphilus serpentinus sp. nov. and Alkaliphilus pronyensis sp. nov., two novel anaerobic alkaliphilic species isolated from the serpentinized-hosted hydrothermal field of the Prony Bay (New Caledonia).</title>
        <authorList>
            <person name="Postec A."/>
        </authorList>
    </citation>
    <scope>NUCLEOTIDE SEQUENCE [LARGE SCALE GENOMIC DNA]</scope>
    <source>
        <strain evidence="1 2">LacV</strain>
    </source>
</reference>
<accession>A0A6I0FDJ4</accession>
<dbReference type="OrthoDB" id="1951178at2"/>
<keyword evidence="2" id="KW-1185">Reference proteome</keyword>
<proteinExistence type="predicted"/>
<evidence type="ECO:0000313" key="1">
    <source>
        <dbReference type="EMBL" id="KAB3537326.1"/>
    </source>
</evidence>
<evidence type="ECO:0000313" key="2">
    <source>
        <dbReference type="Proteomes" id="UP000432715"/>
    </source>
</evidence>
<dbReference type="EMBL" id="WBZC01000010">
    <property type="protein sequence ID" value="KAB3537326.1"/>
    <property type="molecule type" value="Genomic_DNA"/>
</dbReference>
<sequence length="213" mass="23341">MSEVSKSQVQPGQCPVVEGVPVCPPPDRVECIVVDKVYDSCFQIDDRTREIFTDSEEFGVGLELGRPIRCSLTRGEEISCTEISRRPIGDGFFTIVLSVNVPITLINPEATNGEEGRIDRIFTFSKTVTLCAPEGVEIDCSESTILSCNCVVTDIDDNEEEIEFFITCDIQVCIVVKAILRVQLLVPSYGFCVPAPCVTIPGVCPPLPPDQCF</sequence>
<dbReference type="Proteomes" id="UP000432715">
    <property type="component" value="Unassembled WGS sequence"/>
</dbReference>
<dbReference type="AlphaFoldDB" id="A0A6I0FDJ4"/>
<dbReference type="RefSeq" id="WP_151860157.1">
    <property type="nucleotide sequence ID" value="NZ_WBZC01000010.1"/>
</dbReference>
<organism evidence="1 2">
    <name type="scientific">Alkaliphilus pronyensis</name>
    <dbReference type="NCBI Taxonomy" id="1482732"/>
    <lineage>
        <taxon>Bacteria</taxon>
        <taxon>Bacillati</taxon>
        <taxon>Bacillota</taxon>
        <taxon>Clostridia</taxon>
        <taxon>Peptostreptococcales</taxon>
        <taxon>Natronincolaceae</taxon>
        <taxon>Alkaliphilus</taxon>
    </lineage>
</organism>
<name>A0A6I0FDJ4_9FIRM</name>
<evidence type="ECO:0008006" key="3">
    <source>
        <dbReference type="Google" id="ProtNLM"/>
    </source>
</evidence>
<protein>
    <recommendedName>
        <fullName evidence="3">DUF3794 domain-containing protein</fullName>
    </recommendedName>
</protein>
<gene>
    <name evidence="1" type="ORF">F8154_03275</name>
</gene>
<comment type="caution">
    <text evidence="1">The sequence shown here is derived from an EMBL/GenBank/DDBJ whole genome shotgun (WGS) entry which is preliminary data.</text>
</comment>